<dbReference type="GO" id="GO:0102559">
    <property type="term" value="F:peptide chain release factor N(5)-glutamine methyltransferase activity"/>
    <property type="evidence" value="ECO:0007669"/>
    <property type="project" value="UniProtKB-EC"/>
</dbReference>
<sequence>MSDQEPLTITTALRLAEQVARLTPVDAQVLLCHVLHCSRSHLYAWPEQRLSAQQANQFHALLDRRAQGEPIAYLTGYREFWSLNLRVTPDTLIPRPETELLVECALTLLEPERNGRVADLGTGSGAIAAAIASECPRAQLVATDISGAALAVARENVQAHRLHNIELRQGSWLDALKPSERFDLILSNPPYVAENDPHLEQNGLPWEPQRALTAGADGLADIRRLINDAPPHLEPEGWLLIEHGFEQGSAVRQLFQQAGYRAITTHQDLAKRDRLTQGQRPEDDVS</sequence>
<comment type="function">
    <text evidence="5">Methylates the class 1 translation termination release factors RF1/PrfA and RF2/PrfB on the glutamine residue of the universally conserved GGQ motif.</text>
</comment>
<dbReference type="CDD" id="cd02440">
    <property type="entry name" value="AdoMet_MTases"/>
    <property type="match status" value="1"/>
</dbReference>
<dbReference type="GO" id="GO:0003676">
    <property type="term" value="F:nucleic acid binding"/>
    <property type="evidence" value="ECO:0007669"/>
    <property type="project" value="InterPro"/>
</dbReference>
<accession>A0A0F7K346</accession>
<evidence type="ECO:0000259" key="7">
    <source>
        <dbReference type="Pfam" id="PF17827"/>
    </source>
</evidence>
<reference evidence="8 9" key="1">
    <citation type="journal article" date="2015" name="Genome Announc.">
        <title>Complete Genome Sequence of Sedimenticola thiotaurini Strain SIP-G1, a Polyphosphate- and Polyhydroxyalkanoate-Accumulating Sulfur-Oxidizing Gammaproteobacterium Isolated from Salt Marsh Sediments.</title>
        <authorList>
            <person name="Flood B.E."/>
            <person name="Jones D.S."/>
            <person name="Bailey J.V."/>
        </authorList>
    </citation>
    <scope>NUCLEOTIDE SEQUENCE [LARGE SCALE GENOMIC DNA]</scope>
    <source>
        <strain evidence="8 9">SIP-G1</strain>
    </source>
</reference>
<name>A0A0F7K346_9GAMM</name>
<dbReference type="RefSeq" id="WP_046860277.1">
    <property type="nucleotide sequence ID" value="NZ_CP011412.1"/>
</dbReference>
<dbReference type="HAMAP" id="MF_02126">
    <property type="entry name" value="RF_methyltr_PrmC"/>
    <property type="match status" value="1"/>
</dbReference>
<evidence type="ECO:0000256" key="3">
    <source>
        <dbReference type="ARBA" id="ARBA00022691"/>
    </source>
</evidence>
<evidence type="ECO:0000256" key="4">
    <source>
        <dbReference type="ARBA" id="ARBA00048391"/>
    </source>
</evidence>
<dbReference type="SUPFAM" id="SSF53335">
    <property type="entry name" value="S-adenosyl-L-methionine-dependent methyltransferases"/>
    <property type="match status" value="1"/>
</dbReference>
<gene>
    <name evidence="5" type="primary">prmC</name>
    <name evidence="8" type="ORF">AAY24_14350</name>
</gene>
<proteinExistence type="inferred from homology"/>
<feature type="binding site" evidence="5">
    <location>
        <begin position="188"/>
        <end position="191"/>
    </location>
    <ligand>
        <name>substrate</name>
    </ligand>
</feature>
<dbReference type="PATRIC" id="fig|1543721.4.peg.2972"/>
<dbReference type="InterPro" id="IPR019874">
    <property type="entry name" value="RF_methyltr_PrmC"/>
</dbReference>
<evidence type="ECO:0000313" key="8">
    <source>
        <dbReference type="EMBL" id="AKH21348.1"/>
    </source>
</evidence>
<dbReference type="FunFam" id="3.40.50.150:FF:000053">
    <property type="entry name" value="Release factor glutamine methyltransferase"/>
    <property type="match status" value="1"/>
</dbReference>
<evidence type="ECO:0000256" key="2">
    <source>
        <dbReference type="ARBA" id="ARBA00022679"/>
    </source>
</evidence>
<dbReference type="AlphaFoldDB" id="A0A0F7K346"/>
<feature type="binding site" evidence="5">
    <location>
        <begin position="121"/>
        <end position="125"/>
    </location>
    <ligand>
        <name>S-adenosyl-L-methionine</name>
        <dbReference type="ChEBI" id="CHEBI:59789"/>
    </ligand>
</feature>
<keyword evidence="3 5" id="KW-0949">S-adenosyl-L-methionine</keyword>
<dbReference type="GO" id="GO:0032259">
    <property type="term" value="P:methylation"/>
    <property type="evidence" value="ECO:0007669"/>
    <property type="project" value="UniProtKB-KW"/>
</dbReference>
<feature type="binding site" evidence="5">
    <location>
        <position position="144"/>
    </location>
    <ligand>
        <name>S-adenosyl-L-methionine</name>
        <dbReference type="ChEBI" id="CHEBI:59789"/>
    </ligand>
</feature>
<protein>
    <recommendedName>
        <fullName evidence="5">Release factor glutamine methyltransferase</fullName>
        <shortName evidence="5">RF MTase</shortName>
        <ecNumber evidence="5">2.1.1.297</ecNumber>
    </recommendedName>
    <alternativeName>
        <fullName evidence="5">N5-glutamine methyltransferase PrmC</fullName>
    </alternativeName>
    <alternativeName>
        <fullName evidence="5">Protein-(glutamine-N5) MTase PrmC</fullName>
    </alternativeName>
    <alternativeName>
        <fullName evidence="5">Protein-glutamine N-methyltransferase PrmC</fullName>
    </alternativeName>
</protein>
<feature type="domain" description="Methyltransferase small" evidence="6">
    <location>
        <begin position="106"/>
        <end position="196"/>
    </location>
</feature>
<dbReference type="Pfam" id="PF05175">
    <property type="entry name" value="MTS"/>
    <property type="match status" value="1"/>
</dbReference>
<dbReference type="Gene3D" id="3.40.50.150">
    <property type="entry name" value="Vaccinia Virus protein VP39"/>
    <property type="match status" value="1"/>
</dbReference>
<evidence type="ECO:0000313" key="9">
    <source>
        <dbReference type="Proteomes" id="UP000034410"/>
    </source>
</evidence>
<keyword evidence="2 5" id="KW-0808">Transferase</keyword>
<dbReference type="InterPro" id="IPR007848">
    <property type="entry name" value="Small_mtfrase_dom"/>
</dbReference>
<dbReference type="Proteomes" id="UP000034410">
    <property type="component" value="Chromosome"/>
</dbReference>
<dbReference type="EC" id="2.1.1.297" evidence="5"/>
<dbReference type="Pfam" id="PF17827">
    <property type="entry name" value="PrmC_N"/>
    <property type="match status" value="1"/>
</dbReference>
<feature type="domain" description="Release factor glutamine methyltransferase N-terminal" evidence="7">
    <location>
        <begin position="21"/>
        <end position="76"/>
    </location>
</feature>
<comment type="catalytic activity">
    <reaction evidence="4 5">
        <text>L-glutaminyl-[peptide chain release factor] + S-adenosyl-L-methionine = N(5)-methyl-L-glutaminyl-[peptide chain release factor] + S-adenosyl-L-homocysteine + H(+)</text>
        <dbReference type="Rhea" id="RHEA:42896"/>
        <dbReference type="Rhea" id="RHEA-COMP:10271"/>
        <dbReference type="Rhea" id="RHEA-COMP:10272"/>
        <dbReference type="ChEBI" id="CHEBI:15378"/>
        <dbReference type="ChEBI" id="CHEBI:30011"/>
        <dbReference type="ChEBI" id="CHEBI:57856"/>
        <dbReference type="ChEBI" id="CHEBI:59789"/>
        <dbReference type="ChEBI" id="CHEBI:61891"/>
        <dbReference type="EC" id="2.1.1.297"/>
    </reaction>
</comment>
<keyword evidence="1 5" id="KW-0489">Methyltransferase</keyword>
<dbReference type="InterPro" id="IPR050320">
    <property type="entry name" value="N5-glutamine_MTase"/>
</dbReference>
<comment type="similarity">
    <text evidence="5">Belongs to the protein N5-glutamine methyltransferase family. PrmC subfamily.</text>
</comment>
<dbReference type="InterPro" id="IPR002052">
    <property type="entry name" value="DNA_methylase_N6_adenine_CS"/>
</dbReference>
<dbReference type="EMBL" id="CP011412">
    <property type="protein sequence ID" value="AKH21348.1"/>
    <property type="molecule type" value="Genomic_DNA"/>
</dbReference>
<evidence type="ECO:0000256" key="5">
    <source>
        <dbReference type="HAMAP-Rule" id="MF_02126"/>
    </source>
</evidence>
<dbReference type="PROSITE" id="PS00092">
    <property type="entry name" value="N6_MTASE"/>
    <property type="match status" value="1"/>
</dbReference>
<feature type="binding site" evidence="5">
    <location>
        <position position="172"/>
    </location>
    <ligand>
        <name>S-adenosyl-L-methionine</name>
        <dbReference type="ChEBI" id="CHEBI:59789"/>
    </ligand>
</feature>
<evidence type="ECO:0000256" key="1">
    <source>
        <dbReference type="ARBA" id="ARBA00022603"/>
    </source>
</evidence>
<dbReference type="InterPro" id="IPR004556">
    <property type="entry name" value="HemK-like"/>
</dbReference>
<organism evidence="8 9">
    <name type="scientific">Sedimenticola thiotaurini</name>
    <dbReference type="NCBI Taxonomy" id="1543721"/>
    <lineage>
        <taxon>Bacteria</taxon>
        <taxon>Pseudomonadati</taxon>
        <taxon>Pseudomonadota</taxon>
        <taxon>Gammaproteobacteria</taxon>
        <taxon>Chromatiales</taxon>
        <taxon>Sedimenticolaceae</taxon>
        <taxon>Sedimenticola</taxon>
    </lineage>
</organism>
<feature type="binding site" evidence="5">
    <location>
        <position position="188"/>
    </location>
    <ligand>
        <name>S-adenosyl-L-methionine</name>
        <dbReference type="ChEBI" id="CHEBI:59789"/>
    </ligand>
</feature>
<dbReference type="PANTHER" id="PTHR18895:SF74">
    <property type="entry name" value="MTRF1L RELEASE FACTOR GLUTAMINE METHYLTRANSFERASE"/>
    <property type="match status" value="1"/>
</dbReference>
<dbReference type="InterPro" id="IPR029063">
    <property type="entry name" value="SAM-dependent_MTases_sf"/>
</dbReference>
<keyword evidence="9" id="KW-1185">Reference proteome</keyword>
<dbReference type="OrthoDB" id="9800643at2"/>
<dbReference type="InterPro" id="IPR040758">
    <property type="entry name" value="PrmC_N"/>
</dbReference>
<evidence type="ECO:0000259" key="6">
    <source>
        <dbReference type="Pfam" id="PF05175"/>
    </source>
</evidence>
<dbReference type="Gene3D" id="1.10.8.10">
    <property type="entry name" value="DNA helicase RuvA subunit, C-terminal domain"/>
    <property type="match status" value="1"/>
</dbReference>
<dbReference type="KEGG" id="seds:AAY24_14350"/>
<dbReference type="NCBIfam" id="TIGR00536">
    <property type="entry name" value="hemK_fam"/>
    <property type="match status" value="1"/>
</dbReference>
<dbReference type="PANTHER" id="PTHR18895">
    <property type="entry name" value="HEMK METHYLTRANSFERASE"/>
    <property type="match status" value="1"/>
</dbReference>
<dbReference type="NCBIfam" id="TIGR03534">
    <property type="entry name" value="RF_mod_PrmC"/>
    <property type="match status" value="1"/>
</dbReference>